<sequence>MSSIVSFISRKGGTGKTTNAINLATTLHHMGKRILLVETDTNYTLNTLRKMEMFKAKDGVKGFELLGSGDAQVADELSQLKASKKNDIIIVDSAGKTTDEGIKKLCLVSDIVVVPTSLTQNDLLVTYQTVADLAPARELNPRLKIAILPNRIHSGTNLYTVREHLKNLDAIILPVIVPQKNLFVNFSTLEAEKAYQPIAQAILNTLA</sequence>
<name>A0A1M5TER2_9BACT</name>
<dbReference type="PANTHER" id="PTHR13696">
    <property type="entry name" value="P-LOOP CONTAINING NUCLEOSIDE TRIPHOSPHATE HYDROLASE"/>
    <property type="match status" value="1"/>
</dbReference>
<evidence type="ECO:0000313" key="2">
    <source>
        <dbReference type="Proteomes" id="UP000184212"/>
    </source>
</evidence>
<dbReference type="InterPro" id="IPR009744">
    <property type="entry name" value="VirC1"/>
</dbReference>
<accession>A0A1M5TER2</accession>
<dbReference type="EMBL" id="FQWQ01000003">
    <property type="protein sequence ID" value="SHH49204.1"/>
    <property type="molecule type" value="Genomic_DNA"/>
</dbReference>
<proteinExistence type="predicted"/>
<organism evidence="1 2">
    <name type="scientific">Chryseolinea serpens</name>
    <dbReference type="NCBI Taxonomy" id="947013"/>
    <lineage>
        <taxon>Bacteria</taxon>
        <taxon>Pseudomonadati</taxon>
        <taxon>Bacteroidota</taxon>
        <taxon>Cytophagia</taxon>
        <taxon>Cytophagales</taxon>
        <taxon>Fulvivirgaceae</taxon>
        <taxon>Chryseolinea</taxon>
    </lineage>
</organism>
<evidence type="ECO:0000313" key="1">
    <source>
        <dbReference type="EMBL" id="SHH49204.1"/>
    </source>
</evidence>
<dbReference type="RefSeq" id="WP_073137602.1">
    <property type="nucleotide sequence ID" value="NZ_FQWQ01000003.1"/>
</dbReference>
<reference evidence="1 2" key="1">
    <citation type="submission" date="2016-11" db="EMBL/GenBank/DDBJ databases">
        <authorList>
            <person name="Jaros S."/>
            <person name="Januszkiewicz K."/>
            <person name="Wedrychowicz H."/>
        </authorList>
    </citation>
    <scope>NUCLEOTIDE SEQUENCE [LARGE SCALE GENOMIC DNA]</scope>
    <source>
        <strain evidence="1 2">DSM 24574</strain>
    </source>
</reference>
<dbReference type="Pfam" id="PF07015">
    <property type="entry name" value="VirC1"/>
    <property type="match status" value="1"/>
</dbReference>
<dbReference type="InterPro" id="IPR050678">
    <property type="entry name" value="DNA_Partitioning_ATPase"/>
</dbReference>
<dbReference type="CDD" id="cd02042">
    <property type="entry name" value="ParAB_family"/>
    <property type="match status" value="1"/>
</dbReference>
<dbReference type="SUPFAM" id="SSF52540">
    <property type="entry name" value="P-loop containing nucleoside triphosphate hydrolases"/>
    <property type="match status" value="1"/>
</dbReference>
<dbReference type="Proteomes" id="UP000184212">
    <property type="component" value="Unassembled WGS sequence"/>
</dbReference>
<dbReference type="PANTHER" id="PTHR13696:SF52">
    <property type="entry name" value="PARA FAMILY PROTEIN CT_582"/>
    <property type="match status" value="1"/>
</dbReference>
<dbReference type="InterPro" id="IPR027417">
    <property type="entry name" value="P-loop_NTPase"/>
</dbReference>
<keyword evidence="2" id="KW-1185">Reference proteome</keyword>
<gene>
    <name evidence="1" type="ORF">SAMN04488109_4032</name>
</gene>
<dbReference type="Gene3D" id="3.40.50.300">
    <property type="entry name" value="P-loop containing nucleotide triphosphate hydrolases"/>
    <property type="match status" value="1"/>
</dbReference>
<dbReference type="OrthoDB" id="978593at2"/>
<dbReference type="STRING" id="947013.SAMN04488109_4032"/>
<dbReference type="AlphaFoldDB" id="A0A1M5TER2"/>
<protein>
    <submittedName>
        <fullName evidence="1">Chromosome partitioning protein</fullName>
    </submittedName>
</protein>